<proteinExistence type="predicted"/>
<name>A0A2P2P0F8_RHIMU</name>
<evidence type="ECO:0000313" key="1">
    <source>
        <dbReference type="EMBL" id="MBX48139.1"/>
    </source>
</evidence>
<accession>A0A2P2P0F8</accession>
<organism evidence="1">
    <name type="scientific">Rhizophora mucronata</name>
    <name type="common">Asiatic mangrove</name>
    <dbReference type="NCBI Taxonomy" id="61149"/>
    <lineage>
        <taxon>Eukaryota</taxon>
        <taxon>Viridiplantae</taxon>
        <taxon>Streptophyta</taxon>
        <taxon>Embryophyta</taxon>
        <taxon>Tracheophyta</taxon>
        <taxon>Spermatophyta</taxon>
        <taxon>Magnoliopsida</taxon>
        <taxon>eudicotyledons</taxon>
        <taxon>Gunneridae</taxon>
        <taxon>Pentapetalae</taxon>
        <taxon>rosids</taxon>
        <taxon>fabids</taxon>
        <taxon>Malpighiales</taxon>
        <taxon>Rhizophoraceae</taxon>
        <taxon>Rhizophora</taxon>
    </lineage>
</organism>
<dbReference type="EMBL" id="GGEC01067655">
    <property type="protein sequence ID" value="MBX48139.1"/>
    <property type="molecule type" value="Transcribed_RNA"/>
</dbReference>
<sequence length="89" mass="9830">MADMYLTEKLVRQHLENSSDLSLNEIDDINDDDLQPDLDDSITTEVSLGVHGADSYEINTSNADTLYDHPFYVPSALIGDSRVAHSSTT</sequence>
<reference evidence="1" key="1">
    <citation type="submission" date="2018-02" db="EMBL/GenBank/DDBJ databases">
        <title>Rhizophora mucronata_Transcriptome.</title>
        <authorList>
            <person name="Meera S.P."/>
            <person name="Sreeshan A."/>
            <person name="Augustine A."/>
        </authorList>
    </citation>
    <scope>NUCLEOTIDE SEQUENCE</scope>
    <source>
        <tissue evidence="1">Leaf</tissue>
    </source>
</reference>
<protein>
    <submittedName>
        <fullName evidence="1">Uncharacterized protein</fullName>
    </submittedName>
</protein>
<dbReference type="AlphaFoldDB" id="A0A2P2P0F8"/>